<keyword evidence="2" id="KW-0238">DNA-binding</keyword>
<feature type="domain" description="HTH gntR-type" evidence="4">
    <location>
        <begin position="6"/>
        <end position="74"/>
    </location>
</feature>
<evidence type="ECO:0000259" key="4">
    <source>
        <dbReference type="PROSITE" id="PS50949"/>
    </source>
</evidence>
<comment type="caution">
    <text evidence="5">The sequence shown here is derived from an EMBL/GenBank/DDBJ whole genome shotgun (WGS) entry which is preliminary data.</text>
</comment>
<name>A0ABV8UZ68_9BACL</name>
<reference evidence="6" key="1">
    <citation type="journal article" date="2019" name="Int. J. Syst. Evol. Microbiol.">
        <title>The Global Catalogue of Microorganisms (GCM) 10K type strain sequencing project: providing services to taxonomists for standard genome sequencing and annotation.</title>
        <authorList>
            <consortium name="The Broad Institute Genomics Platform"/>
            <consortium name="The Broad Institute Genome Sequencing Center for Infectious Disease"/>
            <person name="Wu L."/>
            <person name="Ma J."/>
        </authorList>
    </citation>
    <scope>NUCLEOTIDE SEQUENCE [LARGE SCALE GENOMIC DNA]</scope>
    <source>
        <strain evidence="6">CCUG 50353</strain>
    </source>
</reference>
<dbReference type="PROSITE" id="PS50949">
    <property type="entry name" value="HTH_GNTR"/>
    <property type="match status" value="1"/>
</dbReference>
<dbReference type="PANTHER" id="PTHR43537">
    <property type="entry name" value="TRANSCRIPTIONAL REGULATOR, GNTR FAMILY"/>
    <property type="match status" value="1"/>
</dbReference>
<evidence type="ECO:0000256" key="3">
    <source>
        <dbReference type="ARBA" id="ARBA00023163"/>
    </source>
</evidence>
<protein>
    <submittedName>
        <fullName evidence="5">FadR/GntR family transcriptional regulator</fullName>
    </submittedName>
</protein>
<organism evidence="5 6">
    <name type="scientific">Chryseomicrobium palamuruense</name>
    <dbReference type="NCBI Taxonomy" id="682973"/>
    <lineage>
        <taxon>Bacteria</taxon>
        <taxon>Bacillati</taxon>
        <taxon>Bacillota</taxon>
        <taxon>Bacilli</taxon>
        <taxon>Bacillales</taxon>
        <taxon>Caryophanaceae</taxon>
        <taxon>Chryseomicrobium</taxon>
    </lineage>
</organism>
<evidence type="ECO:0000256" key="2">
    <source>
        <dbReference type="ARBA" id="ARBA00023125"/>
    </source>
</evidence>
<evidence type="ECO:0000313" key="5">
    <source>
        <dbReference type="EMBL" id="MFC4355921.1"/>
    </source>
</evidence>
<keyword evidence="1" id="KW-0805">Transcription regulation</keyword>
<dbReference type="Pfam" id="PF00392">
    <property type="entry name" value="GntR"/>
    <property type="match status" value="1"/>
</dbReference>
<evidence type="ECO:0000313" key="6">
    <source>
        <dbReference type="Proteomes" id="UP001595733"/>
    </source>
</evidence>
<dbReference type="Proteomes" id="UP001595733">
    <property type="component" value="Unassembled WGS sequence"/>
</dbReference>
<evidence type="ECO:0000256" key="1">
    <source>
        <dbReference type="ARBA" id="ARBA00023015"/>
    </source>
</evidence>
<dbReference type="CDD" id="cd07377">
    <property type="entry name" value="WHTH_GntR"/>
    <property type="match status" value="1"/>
</dbReference>
<dbReference type="Gene3D" id="1.10.10.10">
    <property type="entry name" value="Winged helix-like DNA-binding domain superfamily/Winged helix DNA-binding domain"/>
    <property type="match status" value="1"/>
</dbReference>
<dbReference type="PANTHER" id="PTHR43537:SF54">
    <property type="entry name" value="TRANSCRIPTIONAL REGULATOR, GNTR FAMILY"/>
    <property type="match status" value="1"/>
</dbReference>
<dbReference type="PRINTS" id="PR00035">
    <property type="entry name" value="HTHGNTR"/>
</dbReference>
<dbReference type="InterPro" id="IPR036390">
    <property type="entry name" value="WH_DNA-bd_sf"/>
</dbReference>
<keyword evidence="6" id="KW-1185">Reference proteome</keyword>
<gene>
    <name evidence="5" type="ORF">ACFO0S_12745</name>
</gene>
<dbReference type="EMBL" id="JBHSEF010000026">
    <property type="protein sequence ID" value="MFC4355921.1"/>
    <property type="molecule type" value="Genomic_DNA"/>
</dbReference>
<dbReference type="SUPFAM" id="SSF46785">
    <property type="entry name" value="Winged helix' DNA-binding domain"/>
    <property type="match status" value="1"/>
</dbReference>
<dbReference type="InterPro" id="IPR036388">
    <property type="entry name" value="WH-like_DNA-bd_sf"/>
</dbReference>
<keyword evidence="3" id="KW-0804">Transcription</keyword>
<sequence>MTTSSPKLFIEIVQQLRSLIEEERIPIGGKLPSERVLAEQLDVGRSTIREALRSLELLGLIETRRGEGTFLADYRKHQLVEVLAAFILQDTKSSEDVTATRITIEKQAMADVMQRNSNLFRTWKNALDELETIKRDWLIKEIVIASGNRLSFKIWLLLTEYSGKPYQKDMTPDEMTLWHQLLDALEKKNRDQAYAHYDAWFEYIKGRT</sequence>
<dbReference type="RefSeq" id="WP_378142482.1">
    <property type="nucleotide sequence ID" value="NZ_JBHSEF010000026.1"/>
</dbReference>
<proteinExistence type="predicted"/>
<dbReference type="InterPro" id="IPR000524">
    <property type="entry name" value="Tscrpt_reg_HTH_GntR"/>
</dbReference>
<accession>A0ABV8UZ68</accession>
<dbReference type="SMART" id="SM00345">
    <property type="entry name" value="HTH_GNTR"/>
    <property type="match status" value="1"/>
</dbReference>